<feature type="compositionally biased region" description="Low complexity" evidence="12">
    <location>
        <begin position="303"/>
        <end position="323"/>
    </location>
</feature>
<feature type="region of interest" description="Disordered" evidence="12">
    <location>
        <begin position="301"/>
        <end position="323"/>
    </location>
</feature>
<dbReference type="RefSeq" id="WP_162355803.1">
    <property type="nucleotide sequence ID" value="NZ_CP048209.1"/>
</dbReference>
<evidence type="ECO:0000256" key="2">
    <source>
        <dbReference type="ARBA" id="ARBA00005896"/>
    </source>
</evidence>
<dbReference type="EC" id="1.14.11.77" evidence="9"/>
<name>A0A6C0FSA1_9BACL</name>
<organism evidence="14 15">
    <name type="scientific">Paenibacillus lycopersici</name>
    <dbReference type="NCBI Taxonomy" id="2704462"/>
    <lineage>
        <taxon>Bacteria</taxon>
        <taxon>Bacillati</taxon>
        <taxon>Bacillota</taxon>
        <taxon>Bacilli</taxon>
        <taxon>Bacillales</taxon>
        <taxon>Paenibacillaceae</taxon>
        <taxon>Paenibacillus</taxon>
    </lineage>
</organism>
<dbReference type="AlphaFoldDB" id="A0A6C0FSA1"/>
<comment type="cofactor">
    <cofactor evidence="1">
        <name>Fe(2+)</name>
        <dbReference type="ChEBI" id="CHEBI:29033"/>
    </cofactor>
</comment>
<evidence type="ECO:0000256" key="5">
    <source>
        <dbReference type="ARBA" id="ARBA00023002"/>
    </source>
</evidence>
<dbReference type="EMBL" id="CP048209">
    <property type="protein sequence ID" value="QHT59737.1"/>
    <property type="molecule type" value="Genomic_DNA"/>
</dbReference>
<dbReference type="PANTHER" id="PTHR30468">
    <property type="entry name" value="ALPHA-KETOGLUTARATE-DEPENDENT SULFONATE DIOXYGENASE"/>
    <property type="match status" value="1"/>
</dbReference>
<comment type="catalytic activity">
    <reaction evidence="7">
        <text>a primary linear alkyl sulfate ester + 2-oxoglutarate + O2 = an aldehyde + sulfate + succinate + CO2 + H(+)</text>
        <dbReference type="Rhea" id="RHEA:65716"/>
        <dbReference type="ChEBI" id="CHEBI:15378"/>
        <dbReference type="ChEBI" id="CHEBI:15379"/>
        <dbReference type="ChEBI" id="CHEBI:16189"/>
        <dbReference type="ChEBI" id="CHEBI:16526"/>
        <dbReference type="ChEBI" id="CHEBI:16810"/>
        <dbReference type="ChEBI" id="CHEBI:17478"/>
        <dbReference type="ChEBI" id="CHEBI:30031"/>
        <dbReference type="ChEBI" id="CHEBI:157685"/>
        <dbReference type="EC" id="1.14.11.77"/>
    </reaction>
</comment>
<feature type="domain" description="TauD/TfdA-like" evidence="13">
    <location>
        <begin position="16"/>
        <end position="282"/>
    </location>
</feature>
<sequence length="323" mass="35687">MSHVHNEAAAGKSFEVRRVSGRIGAEIRGVALSPQLDAETIGFIRKALLEHKVIFFRGQSQLDDAGQEAFAKLLGSPVAHPTVPIKQGTDYVLELNSQHGGRADSWHTDVTFVDAYPEASILRAVVVPEAGGDTVWANTATAYTNLPEPLRNLVDGLWAVHSNEYDYAAYRNSPSVSPEAERRYREVFVSTLYETEHPLVRVHPETGERTLVLGHFVKRILGLSSADSAQLFAQLQRHVTSLENTVRWRWEAGDVVIWDNRATQHYAVNDYGDQHRVVRRVTIAGDVPVGIDGRRSVTRTKIAHAPQPQSESAAASEQDQATA</sequence>
<evidence type="ECO:0000259" key="13">
    <source>
        <dbReference type="Pfam" id="PF02668"/>
    </source>
</evidence>
<dbReference type="Proteomes" id="UP000476064">
    <property type="component" value="Chromosome"/>
</dbReference>
<dbReference type="InterPro" id="IPR051323">
    <property type="entry name" value="AtsK-like"/>
</dbReference>
<evidence type="ECO:0000256" key="9">
    <source>
        <dbReference type="ARBA" id="ARBA00066614"/>
    </source>
</evidence>
<dbReference type="GO" id="GO:0046872">
    <property type="term" value="F:metal ion binding"/>
    <property type="evidence" value="ECO:0007669"/>
    <property type="project" value="UniProtKB-KW"/>
</dbReference>
<comment type="similarity">
    <text evidence="2">Belongs to the TfdA dioxygenase family.</text>
</comment>
<evidence type="ECO:0000256" key="11">
    <source>
        <dbReference type="ARBA" id="ARBA00078517"/>
    </source>
</evidence>
<dbReference type="GO" id="GO:0005737">
    <property type="term" value="C:cytoplasm"/>
    <property type="evidence" value="ECO:0007669"/>
    <property type="project" value="TreeGrafter"/>
</dbReference>
<proteinExistence type="inferred from homology"/>
<gene>
    <name evidence="14" type="ORF">GXP70_07075</name>
</gene>
<accession>A0A6C0FSA1</accession>
<reference evidence="14 15" key="1">
    <citation type="submission" date="2020-01" db="EMBL/GenBank/DDBJ databases">
        <title>Paenibacillus sp. nov., isolated from tomato rhizosphere.</title>
        <authorList>
            <person name="Weon H.-Y."/>
            <person name="Lee S.A."/>
        </authorList>
    </citation>
    <scope>NUCLEOTIDE SEQUENCE [LARGE SCALE GENOMIC DNA]</scope>
    <source>
        <strain evidence="14 15">12200R-189</strain>
    </source>
</reference>
<keyword evidence="4 14" id="KW-0223">Dioxygenase</keyword>
<keyword evidence="15" id="KW-1185">Reference proteome</keyword>
<dbReference type="Pfam" id="PF02668">
    <property type="entry name" value="TauD"/>
    <property type="match status" value="1"/>
</dbReference>
<evidence type="ECO:0000313" key="14">
    <source>
        <dbReference type="EMBL" id="QHT59737.1"/>
    </source>
</evidence>
<dbReference type="PANTHER" id="PTHR30468:SF5">
    <property type="entry name" value="ALPHA-KETOGLUTARATE-DEPENDENT SULFATE ESTER DIOXYGENASE"/>
    <property type="match status" value="1"/>
</dbReference>
<dbReference type="SUPFAM" id="SSF51197">
    <property type="entry name" value="Clavaminate synthase-like"/>
    <property type="match status" value="1"/>
</dbReference>
<evidence type="ECO:0000256" key="12">
    <source>
        <dbReference type="SAM" id="MobiDB-lite"/>
    </source>
</evidence>
<evidence type="ECO:0000256" key="7">
    <source>
        <dbReference type="ARBA" id="ARBA00050529"/>
    </source>
</evidence>
<evidence type="ECO:0000256" key="3">
    <source>
        <dbReference type="ARBA" id="ARBA00022723"/>
    </source>
</evidence>
<dbReference type="FunFam" id="3.60.130.10:FF:000002">
    <property type="entry name" value="Alpha-ketoglutarate-dependent taurine dioxygenase"/>
    <property type="match status" value="1"/>
</dbReference>
<evidence type="ECO:0000256" key="8">
    <source>
        <dbReference type="ARBA" id="ARBA00051250"/>
    </source>
</evidence>
<evidence type="ECO:0000256" key="10">
    <source>
        <dbReference type="ARBA" id="ARBA00067109"/>
    </source>
</evidence>
<dbReference type="GO" id="GO:0016706">
    <property type="term" value="F:2-oxoglutarate-dependent dioxygenase activity"/>
    <property type="evidence" value="ECO:0007669"/>
    <property type="project" value="TreeGrafter"/>
</dbReference>
<keyword evidence="3" id="KW-0479">Metal-binding</keyword>
<dbReference type="Gene3D" id="3.60.130.10">
    <property type="entry name" value="Clavaminate synthase-like"/>
    <property type="match status" value="1"/>
</dbReference>
<evidence type="ECO:0000256" key="1">
    <source>
        <dbReference type="ARBA" id="ARBA00001954"/>
    </source>
</evidence>
<protein>
    <recommendedName>
        <fullName evidence="10">Alpha-ketoglutarate-dependent sulfate ester dioxygenase</fullName>
        <ecNumber evidence="9">1.14.11.77</ecNumber>
    </recommendedName>
    <alternativeName>
        <fullName evidence="11">Type II alkyl sulfatase</fullName>
    </alternativeName>
</protein>
<dbReference type="InterPro" id="IPR003819">
    <property type="entry name" value="TauD/TfdA-like"/>
</dbReference>
<keyword evidence="6" id="KW-0408">Iron</keyword>
<keyword evidence="5" id="KW-0560">Oxidoreductase</keyword>
<evidence type="ECO:0000256" key="6">
    <source>
        <dbReference type="ARBA" id="ARBA00023004"/>
    </source>
</evidence>
<evidence type="ECO:0000313" key="15">
    <source>
        <dbReference type="Proteomes" id="UP000476064"/>
    </source>
</evidence>
<comment type="catalytic activity">
    <reaction evidence="8">
        <text>2-ethylhexyl sulfate + 2-oxoglutarate + O2 = 2-ethylhexanal + sulfate + succinate + CO2 + H(+)</text>
        <dbReference type="Rhea" id="RHEA:47620"/>
        <dbReference type="ChEBI" id="CHEBI:15378"/>
        <dbReference type="ChEBI" id="CHEBI:15379"/>
        <dbReference type="ChEBI" id="CHEBI:16189"/>
        <dbReference type="ChEBI" id="CHEBI:16526"/>
        <dbReference type="ChEBI" id="CHEBI:16810"/>
        <dbReference type="ChEBI" id="CHEBI:30031"/>
        <dbReference type="ChEBI" id="CHEBI:87808"/>
        <dbReference type="ChEBI" id="CHEBI:87809"/>
        <dbReference type="EC" id="1.14.11.77"/>
    </reaction>
</comment>
<dbReference type="KEGG" id="plyc:GXP70_07075"/>
<dbReference type="InterPro" id="IPR042098">
    <property type="entry name" value="TauD-like_sf"/>
</dbReference>
<evidence type="ECO:0000256" key="4">
    <source>
        <dbReference type="ARBA" id="ARBA00022964"/>
    </source>
</evidence>